<protein>
    <submittedName>
        <fullName evidence="2">DUF2214 family protein</fullName>
    </submittedName>
</protein>
<organism evidence="2 3">
    <name type="scientific">Hylemonella gracilis</name>
    <dbReference type="NCBI Taxonomy" id="80880"/>
    <lineage>
        <taxon>Bacteria</taxon>
        <taxon>Pseudomonadati</taxon>
        <taxon>Pseudomonadota</taxon>
        <taxon>Betaproteobacteria</taxon>
        <taxon>Burkholderiales</taxon>
        <taxon>Comamonadaceae</taxon>
        <taxon>Hylemonella</taxon>
    </lineage>
</organism>
<keyword evidence="1" id="KW-0812">Transmembrane</keyword>
<accession>A0A4P6UPD7</accession>
<proteinExistence type="predicted"/>
<name>A0A4P6UPD7_9BURK</name>
<reference evidence="2 3" key="1">
    <citation type="submission" date="2018-07" db="EMBL/GenBank/DDBJ databases">
        <title>Exploring interactions and the metabolic potential of the ultra-small soil bacteria Hylemonella gracilis.</title>
        <authorList>
            <person name="Tyc O."/>
            <person name="Kulkarni P."/>
            <person name="Gawehns F."/>
            <person name="Hundscheid M."/>
            <person name="Zweers H."/>
            <person name="Garbeva P."/>
        </authorList>
    </citation>
    <scope>NUCLEOTIDE SEQUENCE [LARGE SCALE GENOMIC DNA]</scope>
    <source>
        <strain evidence="2 3">NS1</strain>
    </source>
</reference>
<dbReference type="EMBL" id="CP031395">
    <property type="protein sequence ID" value="QBK06686.1"/>
    <property type="molecule type" value="Genomic_DNA"/>
</dbReference>
<dbReference type="Pfam" id="PF09980">
    <property type="entry name" value="DUF2214"/>
    <property type="match status" value="1"/>
</dbReference>
<evidence type="ECO:0000313" key="3">
    <source>
        <dbReference type="Proteomes" id="UP000292939"/>
    </source>
</evidence>
<feature type="transmembrane region" description="Helical" evidence="1">
    <location>
        <begin position="99"/>
        <end position="119"/>
    </location>
</feature>
<dbReference type="AlphaFoldDB" id="A0A4P6UPD7"/>
<feature type="transmembrane region" description="Helical" evidence="1">
    <location>
        <begin position="57"/>
        <end position="78"/>
    </location>
</feature>
<dbReference type="Proteomes" id="UP000292939">
    <property type="component" value="Chromosome"/>
</dbReference>
<sequence length="188" mass="20271">MVVGHGDAEAWRVAAGTSEVWKKACPDHNLTMSKLASTVRPPHLDIGNIMTLPIPDLVLALLHHLVVFSLVAVLYAQYLLLGSQPDAARLRTVGQLDKAYAGLAVGILIIGFARAAHGAKGWAFYADNPVFWAKIAVFGLIGLLSAVPTVRFLRWQKQGGARMRRPGAPPGAGSWPSCCCYPCCRCWP</sequence>
<keyword evidence="1" id="KW-0472">Membrane</keyword>
<feature type="transmembrane region" description="Helical" evidence="1">
    <location>
        <begin position="131"/>
        <end position="153"/>
    </location>
</feature>
<keyword evidence="1" id="KW-1133">Transmembrane helix</keyword>
<evidence type="ECO:0000256" key="1">
    <source>
        <dbReference type="SAM" id="Phobius"/>
    </source>
</evidence>
<evidence type="ECO:0000313" key="2">
    <source>
        <dbReference type="EMBL" id="QBK06686.1"/>
    </source>
</evidence>
<dbReference type="OrthoDB" id="826511at2"/>
<gene>
    <name evidence="2" type="ORF">DW355_17630</name>
</gene>
<dbReference type="KEGG" id="hgr:DW355_17630"/>
<dbReference type="InterPro" id="IPR018706">
    <property type="entry name" value="DUF2214_membrane"/>
</dbReference>